<dbReference type="Pfam" id="PF08023">
    <property type="entry name" value="Antimicrobial_2"/>
    <property type="match status" value="1"/>
</dbReference>
<dbReference type="GO" id="GO:0050829">
    <property type="term" value="P:defense response to Gram-negative bacterium"/>
    <property type="evidence" value="ECO:0007669"/>
    <property type="project" value="UniProtKB-ARBA"/>
</dbReference>
<dbReference type="EMBL" id="KC427245">
    <property type="protein sequence ID" value="AGG19109.1"/>
    <property type="molecule type" value="mRNA"/>
</dbReference>
<evidence type="ECO:0000256" key="7">
    <source>
        <dbReference type="SAM" id="SignalP"/>
    </source>
</evidence>
<name>A0A067XJE4_ODOMA</name>
<dbReference type="AlphaFoldDB" id="A0A067XJE4"/>
<keyword evidence="6" id="KW-1015">Disulfide bond</keyword>
<feature type="chain" id="PRO_5001647914" evidence="7">
    <location>
        <begin position="23"/>
        <end position="78"/>
    </location>
</feature>
<keyword evidence="2" id="KW-0878">Amphibian defense peptide</keyword>
<keyword evidence="3" id="KW-0964">Secreted</keyword>
<evidence type="ECO:0000256" key="3">
    <source>
        <dbReference type="ARBA" id="ARBA00022525"/>
    </source>
</evidence>
<feature type="domain" description="Frog antimicrobial peptide propeptide" evidence="8">
    <location>
        <begin position="3"/>
        <end position="38"/>
    </location>
</feature>
<accession>A0A067XJE4</accession>
<comment type="subcellular location">
    <subcellularLocation>
        <location evidence="1">Secreted</location>
    </subcellularLocation>
</comment>
<dbReference type="GO" id="GO:0005576">
    <property type="term" value="C:extracellular region"/>
    <property type="evidence" value="ECO:0007669"/>
    <property type="project" value="UniProtKB-SubCell"/>
</dbReference>
<evidence type="ECO:0000256" key="1">
    <source>
        <dbReference type="ARBA" id="ARBA00004613"/>
    </source>
</evidence>
<evidence type="ECO:0000256" key="4">
    <source>
        <dbReference type="ARBA" id="ARBA00022529"/>
    </source>
</evidence>
<dbReference type="InterPro" id="IPR012521">
    <property type="entry name" value="Antimicrobial_frog_2"/>
</dbReference>
<evidence type="ECO:0000256" key="6">
    <source>
        <dbReference type="ARBA" id="ARBA00023157"/>
    </source>
</evidence>
<reference evidence="10" key="1">
    <citation type="submission" date="2012-12" db="EMBL/GenBank/DDBJ databases">
        <title>Cloning and Functional Characterization of Host Defense Peptides from the skin of Chinese Odorous frog, Odorrana margaratae.</title>
        <authorList>
            <person name="Wang Y."/>
            <person name="Ling G."/>
            <person name="Gao J."/>
        </authorList>
    </citation>
    <scope>NUCLEOTIDE SEQUENCE</scope>
    <source>
        <tissue evidence="10">Skin</tissue>
    </source>
</reference>
<evidence type="ECO:0000259" key="9">
    <source>
        <dbReference type="Pfam" id="PF08023"/>
    </source>
</evidence>
<evidence type="ECO:0000256" key="5">
    <source>
        <dbReference type="ARBA" id="ARBA00022729"/>
    </source>
</evidence>
<evidence type="ECO:0000313" key="10">
    <source>
        <dbReference type="EMBL" id="AGG19109.1"/>
    </source>
</evidence>
<keyword evidence="4" id="KW-0929">Antimicrobial</keyword>
<feature type="signal peptide" evidence="7">
    <location>
        <begin position="1"/>
        <end position="22"/>
    </location>
</feature>
<keyword evidence="5 7" id="KW-0732">Signal</keyword>
<proteinExistence type="evidence at transcript level"/>
<feature type="domain" description="Frog antimicrobial peptide brevinin-2/esculentin type" evidence="9">
    <location>
        <begin position="42"/>
        <end position="78"/>
    </location>
</feature>
<dbReference type="InterPro" id="IPR004275">
    <property type="entry name" value="Frog_antimicrobial_propeptide"/>
</dbReference>
<sequence length="78" mass="8507">MLTLKKSLLLLFFLGTISLSFCQEERAADEEDNGEVEEVKRGIFTLIKGAAKLIGKTVAKEAGKTGLELMACKITNQC</sequence>
<evidence type="ECO:0000259" key="8">
    <source>
        <dbReference type="Pfam" id="PF03032"/>
    </source>
</evidence>
<dbReference type="GO" id="GO:0050830">
    <property type="term" value="P:defense response to Gram-positive bacterium"/>
    <property type="evidence" value="ECO:0007669"/>
    <property type="project" value="UniProtKB-ARBA"/>
</dbReference>
<protein>
    <submittedName>
        <fullName evidence="10">Host defense peptide esculentin-2-RA2</fullName>
    </submittedName>
</protein>
<evidence type="ECO:0000256" key="2">
    <source>
        <dbReference type="ARBA" id="ARBA00022446"/>
    </source>
</evidence>
<dbReference type="Pfam" id="PF03032">
    <property type="entry name" value="FSAP_sig_propep"/>
    <property type="match status" value="1"/>
</dbReference>
<organism evidence="10">
    <name type="scientific">Odorrana margaretae</name>
    <name type="common">Chinese frog</name>
    <name type="synonym">Rana margaratae</name>
    <dbReference type="NCBI Taxonomy" id="121156"/>
    <lineage>
        <taxon>Eukaryota</taxon>
        <taxon>Metazoa</taxon>
        <taxon>Chordata</taxon>
        <taxon>Craniata</taxon>
        <taxon>Vertebrata</taxon>
        <taxon>Euteleostomi</taxon>
        <taxon>Amphibia</taxon>
        <taxon>Batrachia</taxon>
        <taxon>Anura</taxon>
        <taxon>Neobatrachia</taxon>
        <taxon>Ranoidea</taxon>
        <taxon>Ranidae</taxon>
        <taxon>Odorrana</taxon>
    </lineage>
</organism>